<sequence length="251" mass="27230">MSSASSLLIDTSFAESDLFAFQKAKPTSLDSQRRDMASSDPSLCFVSPWERLSQESLYSWLAFHFTDALASLMVYQLGIHPSVLPALDEESLCQFGFTTGEASRMVSMLRAVCDDVDRNPAVTEIALDRTTFTLEACCASRSNSPSAGTETQYTFNQSPFCACPPLAPMPETDSAMSVGTPAALARPLGMDIPSSVYSPMYSRTTTPTFGSSSLPPLCPTVPLSPCTQFDMMGLGSQASRFLDPFQEESFY</sequence>
<protein>
    <submittedName>
        <fullName evidence="1">Uncharacterized protein</fullName>
    </submittedName>
</protein>
<name>A0A391NIP5_9EUKA</name>
<dbReference type="EMBL" id="BDIP01000192">
    <property type="protein sequence ID" value="GCA62121.1"/>
    <property type="molecule type" value="Genomic_DNA"/>
</dbReference>
<reference evidence="1 2" key="1">
    <citation type="journal article" date="2018" name="PLoS ONE">
        <title>The draft genome of Kipferlia bialata reveals reductive genome evolution in fornicate parasites.</title>
        <authorList>
            <person name="Tanifuji G."/>
            <person name="Takabayashi S."/>
            <person name="Kume K."/>
            <person name="Takagi M."/>
            <person name="Nakayama T."/>
            <person name="Kamikawa R."/>
            <person name="Inagaki Y."/>
            <person name="Hashimoto T."/>
        </authorList>
    </citation>
    <scope>NUCLEOTIDE SEQUENCE [LARGE SCALE GENOMIC DNA]</scope>
    <source>
        <strain evidence="1">NY0173</strain>
    </source>
</reference>
<proteinExistence type="predicted"/>
<evidence type="ECO:0000313" key="1">
    <source>
        <dbReference type="EMBL" id="GCA62121.1"/>
    </source>
</evidence>
<gene>
    <name evidence="1" type="ORF">KIPB_001368</name>
</gene>
<comment type="caution">
    <text evidence="1">The sequence shown here is derived from an EMBL/GenBank/DDBJ whole genome shotgun (WGS) entry which is preliminary data.</text>
</comment>
<keyword evidence="2" id="KW-1185">Reference proteome</keyword>
<dbReference type="Proteomes" id="UP000265618">
    <property type="component" value="Unassembled WGS sequence"/>
</dbReference>
<accession>A0A391NIP5</accession>
<evidence type="ECO:0000313" key="2">
    <source>
        <dbReference type="Proteomes" id="UP000265618"/>
    </source>
</evidence>
<organism evidence="1 2">
    <name type="scientific">Kipferlia bialata</name>
    <dbReference type="NCBI Taxonomy" id="797122"/>
    <lineage>
        <taxon>Eukaryota</taxon>
        <taxon>Metamonada</taxon>
        <taxon>Carpediemonas-like organisms</taxon>
        <taxon>Kipferlia</taxon>
    </lineage>
</organism>
<dbReference type="AlphaFoldDB" id="A0A391NIP5"/>